<feature type="transmembrane region" description="Helical" evidence="7">
    <location>
        <begin position="431"/>
        <end position="455"/>
    </location>
</feature>
<evidence type="ECO:0000313" key="8">
    <source>
        <dbReference type="EMBL" id="HJB80193.1"/>
    </source>
</evidence>
<feature type="transmembrane region" description="Helical" evidence="7">
    <location>
        <begin position="224"/>
        <end position="248"/>
    </location>
</feature>
<keyword evidence="5 7" id="KW-0472">Membrane</keyword>
<protein>
    <recommendedName>
        <fullName evidence="6">Transporter</fullName>
    </recommendedName>
</protein>
<dbReference type="NCBIfam" id="NF037979">
    <property type="entry name" value="Na_transp"/>
    <property type="match status" value="1"/>
</dbReference>
<comment type="similarity">
    <text evidence="6">Belongs to the sodium:neurotransmitter symporter (SNF) (TC 2.A.22) family.</text>
</comment>
<gene>
    <name evidence="8" type="ORF">H9712_04360</name>
</gene>
<feature type="transmembrane region" description="Helical" evidence="7">
    <location>
        <begin position="20"/>
        <end position="37"/>
    </location>
</feature>
<feature type="transmembrane region" description="Helical" evidence="7">
    <location>
        <begin position="94"/>
        <end position="124"/>
    </location>
</feature>
<proteinExistence type="inferred from homology"/>
<dbReference type="PANTHER" id="PTHR42948">
    <property type="entry name" value="TRANSPORTER"/>
    <property type="match status" value="1"/>
</dbReference>
<evidence type="ECO:0000256" key="4">
    <source>
        <dbReference type="ARBA" id="ARBA00022989"/>
    </source>
</evidence>
<dbReference type="AlphaFoldDB" id="A0A9D2SA41"/>
<organism evidence="8 9">
    <name type="scientific">Candidatus Flavonifractor intestinigallinarum</name>
    <dbReference type="NCBI Taxonomy" id="2838586"/>
    <lineage>
        <taxon>Bacteria</taxon>
        <taxon>Bacillati</taxon>
        <taxon>Bacillota</taxon>
        <taxon>Clostridia</taxon>
        <taxon>Eubacteriales</taxon>
        <taxon>Oscillospiraceae</taxon>
        <taxon>Flavonifractor</taxon>
    </lineage>
</organism>
<evidence type="ECO:0000256" key="6">
    <source>
        <dbReference type="RuleBase" id="RU003732"/>
    </source>
</evidence>
<comment type="subcellular location">
    <subcellularLocation>
        <location evidence="1">Membrane</location>
        <topology evidence="1">Multi-pass membrane protein</topology>
    </subcellularLocation>
</comment>
<feature type="transmembrane region" description="Helical" evidence="7">
    <location>
        <begin position="181"/>
        <end position="204"/>
    </location>
</feature>
<dbReference type="InterPro" id="IPR037272">
    <property type="entry name" value="SNS_sf"/>
</dbReference>
<evidence type="ECO:0000256" key="7">
    <source>
        <dbReference type="SAM" id="Phobius"/>
    </source>
</evidence>
<evidence type="ECO:0000313" key="9">
    <source>
        <dbReference type="Proteomes" id="UP000823921"/>
    </source>
</evidence>
<feature type="transmembrane region" description="Helical" evidence="7">
    <location>
        <begin position="351"/>
        <end position="370"/>
    </location>
</feature>
<evidence type="ECO:0000256" key="3">
    <source>
        <dbReference type="ARBA" id="ARBA00022692"/>
    </source>
</evidence>
<evidence type="ECO:0000256" key="1">
    <source>
        <dbReference type="ARBA" id="ARBA00004141"/>
    </source>
</evidence>
<evidence type="ECO:0000256" key="5">
    <source>
        <dbReference type="ARBA" id="ARBA00023136"/>
    </source>
</evidence>
<dbReference type="InterPro" id="IPR047218">
    <property type="entry name" value="YocR/YhdH-like"/>
</dbReference>
<dbReference type="InterPro" id="IPR000175">
    <property type="entry name" value="Na/ntran_symport"/>
</dbReference>
<dbReference type="CDD" id="cd10336">
    <property type="entry name" value="SLC6sbd_Tyt1-Like"/>
    <property type="match status" value="1"/>
</dbReference>
<dbReference type="Gene3D" id="1.20.1740.10">
    <property type="entry name" value="Amino acid/polyamine transporter I"/>
    <property type="match status" value="1"/>
</dbReference>
<dbReference type="Pfam" id="PF00209">
    <property type="entry name" value="SNF"/>
    <property type="match status" value="2"/>
</dbReference>
<comment type="caution">
    <text evidence="8">The sequence shown here is derived from an EMBL/GenBank/DDBJ whole genome shotgun (WGS) entry which is preliminary data.</text>
</comment>
<keyword evidence="4 7" id="KW-1133">Transmembrane helix</keyword>
<dbReference type="Proteomes" id="UP000823921">
    <property type="component" value="Unassembled WGS sequence"/>
</dbReference>
<dbReference type="PRINTS" id="PR00176">
    <property type="entry name" value="NANEUSMPORT"/>
</dbReference>
<dbReference type="SUPFAM" id="SSF161070">
    <property type="entry name" value="SNF-like"/>
    <property type="match status" value="1"/>
</dbReference>
<feature type="transmembrane region" description="Helical" evidence="7">
    <location>
        <begin position="49"/>
        <end position="73"/>
    </location>
</feature>
<feature type="transmembrane region" description="Helical" evidence="7">
    <location>
        <begin position="390"/>
        <end position="411"/>
    </location>
</feature>
<keyword evidence="2 6" id="KW-0813">Transport</keyword>
<dbReference type="GO" id="GO:0016020">
    <property type="term" value="C:membrane"/>
    <property type="evidence" value="ECO:0007669"/>
    <property type="project" value="UniProtKB-SubCell"/>
</dbReference>
<dbReference type="EMBL" id="DWXO01000047">
    <property type="protein sequence ID" value="HJB80193.1"/>
    <property type="molecule type" value="Genomic_DNA"/>
</dbReference>
<dbReference type="PROSITE" id="PS00610">
    <property type="entry name" value="NA_NEUROTRAN_SYMP_1"/>
    <property type="match status" value="1"/>
</dbReference>
<name>A0A9D2SA41_9FIRM</name>
<dbReference type="PROSITE" id="PS50267">
    <property type="entry name" value="NA_NEUROTRAN_SYMP_3"/>
    <property type="match status" value="1"/>
</dbReference>
<feature type="transmembrane region" description="Helical" evidence="7">
    <location>
        <begin position="260"/>
        <end position="286"/>
    </location>
</feature>
<keyword evidence="3 6" id="KW-0812">Transmembrane</keyword>
<reference evidence="8" key="1">
    <citation type="journal article" date="2021" name="PeerJ">
        <title>Extensive microbial diversity within the chicken gut microbiome revealed by metagenomics and culture.</title>
        <authorList>
            <person name="Gilroy R."/>
            <person name="Ravi A."/>
            <person name="Getino M."/>
            <person name="Pursley I."/>
            <person name="Horton D.L."/>
            <person name="Alikhan N.F."/>
            <person name="Baker D."/>
            <person name="Gharbi K."/>
            <person name="Hall N."/>
            <person name="Watson M."/>
            <person name="Adriaenssens E.M."/>
            <person name="Foster-Nyarko E."/>
            <person name="Jarju S."/>
            <person name="Secka A."/>
            <person name="Antonio M."/>
            <person name="Oren A."/>
            <person name="Chaudhuri R.R."/>
            <person name="La Ragione R."/>
            <person name="Hildebrand F."/>
            <person name="Pallen M.J."/>
        </authorList>
    </citation>
    <scope>NUCLEOTIDE SEQUENCE</scope>
    <source>
        <strain evidence="8">CHK192-8294</strain>
    </source>
</reference>
<evidence type="ECO:0000256" key="2">
    <source>
        <dbReference type="ARBA" id="ARBA00022448"/>
    </source>
</evidence>
<accession>A0A9D2SA41</accession>
<reference evidence="8" key="2">
    <citation type="submission" date="2021-04" db="EMBL/GenBank/DDBJ databases">
        <authorList>
            <person name="Gilroy R."/>
        </authorList>
    </citation>
    <scope>NUCLEOTIDE SEQUENCE</scope>
    <source>
        <strain evidence="8">CHK192-8294</strain>
    </source>
</reference>
<dbReference type="GO" id="GO:0015293">
    <property type="term" value="F:symporter activity"/>
    <property type="evidence" value="ECO:0007669"/>
    <property type="project" value="UniProtKB-KW"/>
</dbReference>
<feature type="transmembrane region" description="Helical" evidence="7">
    <location>
        <begin position="151"/>
        <end position="169"/>
    </location>
</feature>
<keyword evidence="6" id="KW-0769">Symport</keyword>
<dbReference type="PANTHER" id="PTHR42948:SF1">
    <property type="entry name" value="TRANSPORTER"/>
    <property type="match status" value="1"/>
</dbReference>
<feature type="transmembrane region" description="Helical" evidence="7">
    <location>
        <begin position="306"/>
        <end position="339"/>
    </location>
</feature>
<sequence length="457" mass="49560">MAKPDQSLPSPEREQFGNRISFVLASMGGAIGLGIVWKFPYLVGRHGGAAFIVVYLIALLLVAVPVLITEFTIGRKTGTSYTTALKKLLPGKKWYLVGILGVIALILTLSFYCGIAGWTISYIIKSITGAYSGMNTEEIGTMFSNFSADPFQMILWLGVMLLLTTLIVVRGVKGGIEKVCNVLLPIMFVMIIFLAIRSVLLPGADAGIKFYLLPDFSSLDAEAIMAAIGQSFFALGVGCGNLVVYGSYLDRKETIGSSTMMVVVGDTVVAILFGLIIFPAAFAFNIEAGMGPPLVFITLPAIFAQMPFGMAIGAVFFIMLFFACLTSTICIMEAIVGYLVDELKFSRKKASWLVTIVVFVIGSIMMMSYGPLSDFLILGKTIFDFFNDTVVSAILLPLGALLMVILVGWILKPQSMLEEANIGKGIKIGKYYSITVRYIAPVAIFFMFLQLIGVIKF</sequence>